<evidence type="ECO:0000259" key="3">
    <source>
        <dbReference type="Pfam" id="PF20014"/>
    </source>
</evidence>
<comment type="caution">
    <text evidence="4">The sequence shown here is derived from an EMBL/GenBank/DDBJ whole genome shotgun (WGS) entry which is preliminary data.</text>
</comment>
<sequence length="878" mass="94630">MTRMNSPVPDGRWAQVTFASFGASAGRRTGGWQAGPSLDASPEQREWIKQNAVTQLSPLEPISDYISDAQVDALPRSFTYLPEAHIGGTAASVYLQAVPAGRDSTNRQGNIFTHAFVDSQPWADGGPWYPVDCFGSPDFLRPFTIRMVDNVQLARTPDGGPRPGWECVPTAEEAIEFILRDERRAASLYRIQDALQSQVATVVLPVPDRATAASWLKAVSVTMSPLEAQRLLRFTTFMRGNTVSGADHGGAPALVCVPDVDVHLVPVRPGIAVISPDDGGADPGTGWSADTAELLIRGGRGPRSRMDDIIDAFREETEPLRDRHEVPRFGAGLAALRDVPGDPVGDPGDISWSGDGAFSWGDGQPDPRIAGGTTDRGGVLSATVDLDGFGESVHGGDPAGRGPRTPAPGGPQEFGDTGWGGSGAGDPDGAEAWGAAGAGDPDPADPGVVWETRMMDELRSLGCTGDGWEQPTGERRRIPEFGRRETEYPADRTLGMLYAGVSGSLAAAGTYGSSRSTACVDATVEMLDVAVRRGLVDPDDPPGEIWAAVTAHREAVMGWFTAEGCPSLDRGTQAIVSGWWNSIVESDVHTMGRLLGNPGSLTSSDKREALGFPGTSSGLRRIEVLGHRVLHDSGSLPDRDAAELYGLVAEKLTRQLQLHPGTVPVGGRLAAQWDEWFSQWENRERIDRIITAANDSGYSALNFTASFGPEVDIGRIITRLRAGHPHFLVPPGQNDWPLSRDTDAVLALLRLRFTVADFSRITPLLSTDGTADGKFRDALDHMLIDVVDWNALEQTTHDTVASTVRDLYIGCLRNDLATATAHREFRERHRKLLEAEHERLGHPEAIARNPDSRYWAVRRQIIELHLSGGSTPAAEERQ</sequence>
<feature type="compositionally biased region" description="Low complexity" evidence="1">
    <location>
        <begin position="427"/>
        <end position="447"/>
    </location>
</feature>
<evidence type="ECO:0000259" key="2">
    <source>
        <dbReference type="Pfam" id="PF20013"/>
    </source>
</evidence>
<dbReference type="Proteomes" id="UP000650005">
    <property type="component" value="Unassembled WGS sequence"/>
</dbReference>
<organism evidence="4 5">
    <name type="scientific">Corynebacterium antarcticum</name>
    <dbReference type="NCBI Taxonomy" id="2800405"/>
    <lineage>
        <taxon>Bacteria</taxon>
        <taxon>Bacillati</taxon>
        <taxon>Actinomycetota</taxon>
        <taxon>Actinomycetes</taxon>
        <taxon>Mycobacteriales</taxon>
        <taxon>Corynebacteriaceae</taxon>
        <taxon>Corynebacterium</taxon>
    </lineage>
</organism>
<name>A0ABS1FHY2_9CORY</name>
<evidence type="ECO:0000313" key="4">
    <source>
        <dbReference type="EMBL" id="MBK1843025.1"/>
    </source>
</evidence>
<protein>
    <submittedName>
        <fullName evidence="4">Uncharacterized protein</fullName>
    </submittedName>
</protein>
<feature type="region of interest" description="Disordered" evidence="1">
    <location>
        <begin position="334"/>
        <end position="448"/>
    </location>
</feature>
<reference evidence="4" key="1">
    <citation type="submission" date="2021-01" db="EMBL/GenBank/DDBJ databases">
        <title>Characterization of Corynebacterium spp. from penguins.</title>
        <authorList>
            <person name="Svec P."/>
        </authorList>
    </citation>
    <scope>NUCLEOTIDE SEQUENCE</scope>
    <source>
        <strain evidence="4">CCM 8835</strain>
    </source>
</reference>
<dbReference type="EMBL" id="JAENIP010000003">
    <property type="protein sequence ID" value="MBK1843025.1"/>
    <property type="molecule type" value="Genomic_DNA"/>
</dbReference>
<dbReference type="InterPro" id="IPR045402">
    <property type="entry name" value="GAP1-N2"/>
</dbReference>
<evidence type="ECO:0000256" key="1">
    <source>
        <dbReference type="SAM" id="MobiDB-lite"/>
    </source>
</evidence>
<dbReference type="Pfam" id="PF20013">
    <property type="entry name" value="GAP1-N2"/>
    <property type="match status" value="1"/>
</dbReference>
<feature type="compositionally biased region" description="Gly residues" evidence="1">
    <location>
        <begin position="417"/>
        <end position="426"/>
    </location>
</feature>
<dbReference type="Pfam" id="PF20014">
    <property type="entry name" value="GAP1-M"/>
    <property type="match status" value="1"/>
</dbReference>
<proteinExistence type="predicted"/>
<keyword evidence="5" id="KW-1185">Reference proteome</keyword>
<dbReference type="InterPro" id="IPR045401">
    <property type="entry name" value="GAP1-M"/>
</dbReference>
<feature type="domain" description="GTPase-associated protein 1 N-terminal" evidence="2">
    <location>
        <begin position="13"/>
        <end position="147"/>
    </location>
</feature>
<accession>A0ABS1FHY2</accession>
<gene>
    <name evidence="4" type="ORF">JIM95_00335</name>
</gene>
<evidence type="ECO:0000313" key="5">
    <source>
        <dbReference type="Proteomes" id="UP000650005"/>
    </source>
</evidence>
<dbReference type="RefSeq" id="WP_200255836.1">
    <property type="nucleotide sequence ID" value="NZ_JAENIP020000002.1"/>
</dbReference>
<feature type="domain" description="GTPase-associated protein 1 middle" evidence="3">
    <location>
        <begin position="180"/>
        <end position="241"/>
    </location>
</feature>